<evidence type="ECO:0000313" key="3">
    <source>
        <dbReference type="Proteomes" id="UP001145742"/>
    </source>
</evidence>
<protein>
    <submittedName>
        <fullName evidence="2">RNA-directed DNA polymerase from mobile element jockey-like protein</fullName>
    </submittedName>
</protein>
<comment type="caution">
    <text evidence="2">The sequence shown here is derived from an EMBL/GenBank/DDBJ whole genome shotgun (WGS) entry which is preliminary data.</text>
</comment>
<evidence type="ECO:0000259" key="1">
    <source>
        <dbReference type="Pfam" id="PF00078"/>
    </source>
</evidence>
<dbReference type="Proteomes" id="UP001145742">
    <property type="component" value="Unassembled WGS sequence"/>
</dbReference>
<accession>A0ABQ9CUI3</accession>
<name>A0ABQ9CUI3_9PASS</name>
<dbReference type="Pfam" id="PF00078">
    <property type="entry name" value="RVT_1"/>
    <property type="match status" value="1"/>
</dbReference>
<dbReference type="InterPro" id="IPR000477">
    <property type="entry name" value="RT_dom"/>
</dbReference>
<gene>
    <name evidence="2" type="ORF">WISP_114047</name>
</gene>
<keyword evidence="3" id="KW-1185">Reference proteome</keyword>
<dbReference type="EMBL" id="WHWB01034470">
    <property type="protein sequence ID" value="KAJ7409504.1"/>
    <property type="molecule type" value="Genomic_DNA"/>
</dbReference>
<dbReference type="PANTHER" id="PTHR33332">
    <property type="entry name" value="REVERSE TRANSCRIPTASE DOMAIN-CONTAINING PROTEIN"/>
    <property type="match status" value="1"/>
</dbReference>
<sequence>MRPDGIHPRILKEIADVITKPVSVIFEWSWDSGEDPADWKVANIVPVFKKGKKVDPGNYRSVSLTSVPGKVMEKIILGSIENHLKDIAVISHSQHRFMRGKSGLSNLVSFCDKVAHLADQRKPVDVIFLDFSKAFNTVSHHILLDKMSR</sequence>
<evidence type="ECO:0000313" key="2">
    <source>
        <dbReference type="EMBL" id="KAJ7409504.1"/>
    </source>
</evidence>
<organism evidence="2 3">
    <name type="scientific">Willisornis vidua</name>
    <name type="common">Xingu scale-backed antbird</name>
    <dbReference type="NCBI Taxonomy" id="1566151"/>
    <lineage>
        <taxon>Eukaryota</taxon>
        <taxon>Metazoa</taxon>
        <taxon>Chordata</taxon>
        <taxon>Craniata</taxon>
        <taxon>Vertebrata</taxon>
        <taxon>Euteleostomi</taxon>
        <taxon>Archelosauria</taxon>
        <taxon>Archosauria</taxon>
        <taxon>Dinosauria</taxon>
        <taxon>Saurischia</taxon>
        <taxon>Theropoda</taxon>
        <taxon>Coelurosauria</taxon>
        <taxon>Aves</taxon>
        <taxon>Neognathae</taxon>
        <taxon>Neoaves</taxon>
        <taxon>Telluraves</taxon>
        <taxon>Australaves</taxon>
        <taxon>Passeriformes</taxon>
        <taxon>Thamnophilidae</taxon>
        <taxon>Willisornis</taxon>
    </lineage>
</organism>
<proteinExistence type="predicted"/>
<dbReference type="CDD" id="cd01650">
    <property type="entry name" value="RT_nLTR_like"/>
    <property type="match status" value="1"/>
</dbReference>
<reference evidence="2" key="1">
    <citation type="submission" date="2019-10" db="EMBL/GenBank/DDBJ databases">
        <authorList>
            <person name="Soares A.E.R."/>
            <person name="Aleixo A."/>
            <person name="Schneider P."/>
            <person name="Miyaki C.Y."/>
            <person name="Schneider M.P."/>
            <person name="Mello C."/>
            <person name="Vasconcelos A.T.R."/>
        </authorList>
    </citation>
    <scope>NUCLEOTIDE SEQUENCE</scope>
    <source>
        <tissue evidence="2">Muscle</tissue>
    </source>
</reference>
<feature type="domain" description="Reverse transcriptase" evidence="1">
    <location>
        <begin position="52"/>
        <end position="147"/>
    </location>
</feature>